<evidence type="ECO:0000256" key="1">
    <source>
        <dbReference type="ARBA" id="ARBA00023015"/>
    </source>
</evidence>
<accession>A0ABU1ZRV6</accession>
<name>A0ABU1ZRV6_9BURK</name>
<proteinExistence type="predicted"/>
<evidence type="ECO:0000313" key="5">
    <source>
        <dbReference type="EMBL" id="MDR7307691.1"/>
    </source>
</evidence>
<evidence type="ECO:0000259" key="4">
    <source>
        <dbReference type="PROSITE" id="PS01124"/>
    </source>
</evidence>
<keyword evidence="2" id="KW-0238">DNA-binding</keyword>
<evidence type="ECO:0000313" key="6">
    <source>
        <dbReference type="Proteomes" id="UP001268089"/>
    </source>
</evidence>
<dbReference type="PROSITE" id="PS01124">
    <property type="entry name" value="HTH_ARAC_FAMILY_2"/>
    <property type="match status" value="1"/>
</dbReference>
<organism evidence="5 6">
    <name type="scientific">Rhodoferax saidenbachensis</name>
    <dbReference type="NCBI Taxonomy" id="1484693"/>
    <lineage>
        <taxon>Bacteria</taxon>
        <taxon>Pseudomonadati</taxon>
        <taxon>Pseudomonadota</taxon>
        <taxon>Betaproteobacteria</taxon>
        <taxon>Burkholderiales</taxon>
        <taxon>Comamonadaceae</taxon>
        <taxon>Rhodoferax</taxon>
    </lineage>
</organism>
<dbReference type="SMART" id="SM00342">
    <property type="entry name" value="HTH_ARAC"/>
    <property type="match status" value="1"/>
</dbReference>
<dbReference type="InterPro" id="IPR018060">
    <property type="entry name" value="HTH_AraC"/>
</dbReference>
<dbReference type="Pfam" id="PF12833">
    <property type="entry name" value="HTH_18"/>
    <property type="match status" value="1"/>
</dbReference>
<gene>
    <name evidence="5" type="ORF">J2X15_002995</name>
</gene>
<dbReference type="EMBL" id="JAVDXO010000007">
    <property type="protein sequence ID" value="MDR7307691.1"/>
    <property type="molecule type" value="Genomic_DNA"/>
</dbReference>
<dbReference type="PANTHER" id="PTHR46796">
    <property type="entry name" value="HTH-TYPE TRANSCRIPTIONAL ACTIVATOR RHAS-RELATED"/>
    <property type="match status" value="1"/>
</dbReference>
<keyword evidence="3" id="KW-0804">Transcription</keyword>
<protein>
    <submittedName>
        <fullName evidence="5">AraC-like DNA-binding protein</fullName>
    </submittedName>
</protein>
<dbReference type="InterPro" id="IPR009057">
    <property type="entry name" value="Homeodomain-like_sf"/>
</dbReference>
<sequence length="302" mass="33329">MEATPLNGDDGAIHPDTHTSLFLPSPVLADCVCAYMVRDTLDAQLSPKQSLSHLPVSPLVNISWAIHCDGPGMHGGECHSLARGAVLRGPRTQPTVWESFGPAYVFTLTVFPDAFHALTQLNVANFLDQTQDLQTALDQDWQKMADAVLMAIDDLARIQIIEVFLTHRWLSVRAQKPASPPPEGLSLFNAWVDAVALRASASTLGQSTRQRERLVKGQLGLPMRALRGLVRMESTLTRGHESNAFGAPSLVDVAHDMGFSDQAHFSREVKRFSGLSPTELQRAIETQESYWPYRLRQALKAR</sequence>
<dbReference type="SUPFAM" id="SSF46689">
    <property type="entry name" value="Homeodomain-like"/>
    <property type="match status" value="1"/>
</dbReference>
<feature type="domain" description="HTH araC/xylS-type" evidence="4">
    <location>
        <begin position="197"/>
        <end position="283"/>
    </location>
</feature>
<reference evidence="5 6" key="1">
    <citation type="submission" date="2023-07" db="EMBL/GenBank/DDBJ databases">
        <title>Sorghum-associated microbial communities from plants grown in Nebraska, USA.</title>
        <authorList>
            <person name="Schachtman D."/>
        </authorList>
    </citation>
    <scope>NUCLEOTIDE SEQUENCE [LARGE SCALE GENOMIC DNA]</scope>
    <source>
        <strain evidence="5 6">BE308</strain>
    </source>
</reference>
<keyword evidence="6" id="KW-1185">Reference proteome</keyword>
<keyword evidence="1" id="KW-0805">Transcription regulation</keyword>
<comment type="caution">
    <text evidence="5">The sequence shown here is derived from an EMBL/GenBank/DDBJ whole genome shotgun (WGS) entry which is preliminary data.</text>
</comment>
<evidence type="ECO:0000256" key="3">
    <source>
        <dbReference type="ARBA" id="ARBA00023163"/>
    </source>
</evidence>
<evidence type="ECO:0000256" key="2">
    <source>
        <dbReference type="ARBA" id="ARBA00023125"/>
    </source>
</evidence>
<dbReference type="Proteomes" id="UP001268089">
    <property type="component" value="Unassembled WGS sequence"/>
</dbReference>
<dbReference type="RefSeq" id="WP_310344134.1">
    <property type="nucleotide sequence ID" value="NZ_JAVDXO010000007.1"/>
</dbReference>
<dbReference type="Gene3D" id="1.10.10.60">
    <property type="entry name" value="Homeodomain-like"/>
    <property type="match status" value="1"/>
</dbReference>
<dbReference type="InterPro" id="IPR050204">
    <property type="entry name" value="AraC_XylS_family_regulators"/>
</dbReference>